<protein>
    <recommendedName>
        <fullName evidence="1">site-specific DNA-methyltransferase (adenine-specific)</fullName>
        <ecNumber evidence="1">2.1.1.72</ecNumber>
    </recommendedName>
</protein>
<feature type="domain" description="DNA methylase adenine-specific" evidence="7">
    <location>
        <begin position="156"/>
        <end position="253"/>
    </location>
</feature>
<proteinExistence type="predicted"/>
<dbReference type="GO" id="GO:0009307">
    <property type="term" value="P:DNA restriction-modification system"/>
    <property type="evidence" value="ECO:0007669"/>
    <property type="project" value="UniProtKB-KW"/>
</dbReference>
<keyword evidence="3" id="KW-0808">Transferase</keyword>
<evidence type="ECO:0000259" key="7">
    <source>
        <dbReference type="Pfam" id="PF02384"/>
    </source>
</evidence>
<evidence type="ECO:0000256" key="5">
    <source>
        <dbReference type="ARBA" id="ARBA00022747"/>
    </source>
</evidence>
<accession>A0A7X5UM30</accession>
<dbReference type="AlphaFoldDB" id="A0A7X5UM30"/>
<keyword evidence="4" id="KW-0949">S-adenosyl-L-methionine</keyword>
<reference evidence="8 9" key="1">
    <citation type="submission" date="2020-03" db="EMBL/GenBank/DDBJ databases">
        <title>Sequencing the genomes of 1000 actinobacteria strains.</title>
        <authorList>
            <person name="Klenk H.-P."/>
        </authorList>
    </citation>
    <scope>NUCLEOTIDE SEQUENCE [LARGE SCALE GENOMIC DNA]</scope>
    <source>
        <strain evidence="8 9">DSM 45685</strain>
    </source>
</reference>
<dbReference type="PANTHER" id="PTHR42933:SF3">
    <property type="entry name" value="TYPE I RESTRICTION ENZYME MJAVIII METHYLASE SUBUNIT"/>
    <property type="match status" value="1"/>
</dbReference>
<organism evidence="8 9">
    <name type="scientific">Saccharomonospora amisosensis</name>
    <dbReference type="NCBI Taxonomy" id="1128677"/>
    <lineage>
        <taxon>Bacteria</taxon>
        <taxon>Bacillati</taxon>
        <taxon>Actinomycetota</taxon>
        <taxon>Actinomycetes</taxon>
        <taxon>Pseudonocardiales</taxon>
        <taxon>Pseudonocardiaceae</taxon>
        <taxon>Saccharomonospora</taxon>
    </lineage>
</organism>
<keyword evidence="9" id="KW-1185">Reference proteome</keyword>
<dbReference type="InterPro" id="IPR051537">
    <property type="entry name" value="DNA_Adenine_Mtase"/>
</dbReference>
<dbReference type="EC" id="2.1.1.72" evidence="1"/>
<evidence type="ECO:0000256" key="2">
    <source>
        <dbReference type="ARBA" id="ARBA00022603"/>
    </source>
</evidence>
<sequence>MANSKKNQRSITRNPEQHAFAIAQAVDTAWQKANNSGRRDVPLSVAATLALVGQRDPNGPDLGDQFRALTADEFAEISRQIWTQLVNARPDLTHLVYPLMQWLFTDPEPALRQAARSTAEAALDAGQLQLTGTDARYDADLLGIVLTLLKSRTAVGANAQVYTPNSIASILAHLNTPEEHTSVQDPAVGSGGLFRAAAEAMREKGRDPTTVTWAGCDIDELAIAACAVNSILWGLGTRMLLYVGDTLAEGDWTTRAHQQRAEILRVAEAVRRDKQMIAAVRMAQHLTELVTDDMPEQERPAPE</sequence>
<dbReference type="GO" id="GO:0003677">
    <property type="term" value="F:DNA binding"/>
    <property type="evidence" value="ECO:0007669"/>
    <property type="project" value="InterPro"/>
</dbReference>
<dbReference type="Gene3D" id="3.40.50.150">
    <property type="entry name" value="Vaccinia Virus protein VP39"/>
    <property type="match status" value="1"/>
</dbReference>
<comment type="catalytic activity">
    <reaction evidence="6">
        <text>a 2'-deoxyadenosine in DNA + S-adenosyl-L-methionine = an N(6)-methyl-2'-deoxyadenosine in DNA + S-adenosyl-L-homocysteine + H(+)</text>
        <dbReference type="Rhea" id="RHEA:15197"/>
        <dbReference type="Rhea" id="RHEA-COMP:12418"/>
        <dbReference type="Rhea" id="RHEA-COMP:12419"/>
        <dbReference type="ChEBI" id="CHEBI:15378"/>
        <dbReference type="ChEBI" id="CHEBI:57856"/>
        <dbReference type="ChEBI" id="CHEBI:59789"/>
        <dbReference type="ChEBI" id="CHEBI:90615"/>
        <dbReference type="ChEBI" id="CHEBI:90616"/>
        <dbReference type="EC" id="2.1.1.72"/>
    </reaction>
</comment>
<evidence type="ECO:0000256" key="3">
    <source>
        <dbReference type="ARBA" id="ARBA00022679"/>
    </source>
</evidence>
<dbReference type="RefSeq" id="WP_167166704.1">
    <property type="nucleotide sequence ID" value="NZ_JAAOYM010000001.1"/>
</dbReference>
<dbReference type="GO" id="GO:0032259">
    <property type="term" value="P:methylation"/>
    <property type="evidence" value="ECO:0007669"/>
    <property type="project" value="UniProtKB-KW"/>
</dbReference>
<dbReference type="InterPro" id="IPR003356">
    <property type="entry name" value="DNA_methylase_A-5"/>
</dbReference>
<comment type="caution">
    <text evidence="8">The sequence shown here is derived from an EMBL/GenBank/DDBJ whole genome shotgun (WGS) entry which is preliminary data.</text>
</comment>
<evidence type="ECO:0000256" key="4">
    <source>
        <dbReference type="ARBA" id="ARBA00022691"/>
    </source>
</evidence>
<name>A0A7X5UM30_9PSEU</name>
<evidence type="ECO:0000313" key="8">
    <source>
        <dbReference type="EMBL" id="NIJ10533.1"/>
    </source>
</evidence>
<dbReference type="InterPro" id="IPR029063">
    <property type="entry name" value="SAM-dependent_MTases_sf"/>
</dbReference>
<keyword evidence="2" id="KW-0489">Methyltransferase</keyword>
<dbReference type="GO" id="GO:0009007">
    <property type="term" value="F:site-specific DNA-methyltransferase (adenine-specific) activity"/>
    <property type="evidence" value="ECO:0007669"/>
    <property type="project" value="UniProtKB-EC"/>
</dbReference>
<evidence type="ECO:0000313" key="9">
    <source>
        <dbReference type="Proteomes" id="UP000545493"/>
    </source>
</evidence>
<keyword evidence="5" id="KW-0680">Restriction system</keyword>
<dbReference type="Pfam" id="PF02384">
    <property type="entry name" value="N6_Mtase"/>
    <property type="match status" value="1"/>
</dbReference>
<dbReference type="GO" id="GO:0008170">
    <property type="term" value="F:N-methyltransferase activity"/>
    <property type="evidence" value="ECO:0007669"/>
    <property type="project" value="InterPro"/>
</dbReference>
<dbReference type="PANTHER" id="PTHR42933">
    <property type="entry name" value="SLR6095 PROTEIN"/>
    <property type="match status" value="1"/>
</dbReference>
<evidence type="ECO:0000256" key="6">
    <source>
        <dbReference type="ARBA" id="ARBA00047942"/>
    </source>
</evidence>
<dbReference type="SUPFAM" id="SSF53335">
    <property type="entry name" value="S-adenosyl-L-methionine-dependent methyltransferases"/>
    <property type="match status" value="1"/>
</dbReference>
<dbReference type="Proteomes" id="UP000545493">
    <property type="component" value="Unassembled WGS sequence"/>
</dbReference>
<gene>
    <name evidence="8" type="ORF">FHU38_000877</name>
</gene>
<dbReference type="EMBL" id="JAAOYM010000001">
    <property type="protein sequence ID" value="NIJ10533.1"/>
    <property type="molecule type" value="Genomic_DNA"/>
</dbReference>
<evidence type="ECO:0000256" key="1">
    <source>
        <dbReference type="ARBA" id="ARBA00011900"/>
    </source>
</evidence>